<accession>A0A1T4X892</accession>
<keyword evidence="1" id="KW-0472">Membrane</keyword>
<evidence type="ECO:0008006" key="4">
    <source>
        <dbReference type="Google" id="ProtNLM"/>
    </source>
</evidence>
<organism evidence="2 3">
    <name type="scientific">Caloramator quimbayensis</name>
    <dbReference type="NCBI Taxonomy" id="1147123"/>
    <lineage>
        <taxon>Bacteria</taxon>
        <taxon>Bacillati</taxon>
        <taxon>Bacillota</taxon>
        <taxon>Clostridia</taxon>
        <taxon>Eubacteriales</taxon>
        <taxon>Clostridiaceae</taxon>
        <taxon>Caloramator</taxon>
    </lineage>
</organism>
<dbReference type="Pfam" id="PF14276">
    <property type="entry name" value="DUF4363"/>
    <property type="match status" value="1"/>
</dbReference>
<sequence>MKNEKKIIFFSLIVFIGIIILEIFINIYLKKTSSILISQIEKAKQYVENEQWNNAKSIIYDTCDRWNNIEEKWALITNHHEIDNITVSLKSAKEFIDSAEKPDALSSLENLKHFISHIPKMEKLLLENIF</sequence>
<evidence type="ECO:0000256" key="1">
    <source>
        <dbReference type="SAM" id="Phobius"/>
    </source>
</evidence>
<keyword evidence="1" id="KW-1133">Transmembrane helix</keyword>
<keyword evidence="3" id="KW-1185">Reference proteome</keyword>
<dbReference type="RefSeq" id="WP_078696137.1">
    <property type="nucleotide sequence ID" value="NZ_FUYH01000006.1"/>
</dbReference>
<protein>
    <recommendedName>
        <fullName evidence="4">DUF4363 domain-containing protein</fullName>
    </recommendedName>
</protein>
<dbReference type="OrthoDB" id="3034917at2"/>
<dbReference type="Proteomes" id="UP000190105">
    <property type="component" value="Unassembled WGS sequence"/>
</dbReference>
<evidence type="ECO:0000313" key="3">
    <source>
        <dbReference type="Proteomes" id="UP000190105"/>
    </source>
</evidence>
<keyword evidence="1" id="KW-0812">Transmembrane</keyword>
<name>A0A1T4X892_9CLOT</name>
<proteinExistence type="predicted"/>
<gene>
    <name evidence="2" type="ORF">SAMN05443428_106148</name>
</gene>
<evidence type="ECO:0000313" key="2">
    <source>
        <dbReference type="EMBL" id="SKA85318.1"/>
    </source>
</evidence>
<dbReference type="InterPro" id="IPR025373">
    <property type="entry name" value="DUF4363"/>
</dbReference>
<feature type="transmembrane region" description="Helical" evidence="1">
    <location>
        <begin position="7"/>
        <end position="29"/>
    </location>
</feature>
<reference evidence="3" key="1">
    <citation type="submission" date="2017-02" db="EMBL/GenBank/DDBJ databases">
        <authorList>
            <person name="Varghese N."/>
            <person name="Submissions S."/>
        </authorList>
    </citation>
    <scope>NUCLEOTIDE SEQUENCE [LARGE SCALE GENOMIC DNA]</scope>
    <source>
        <strain evidence="3">USBA 833</strain>
    </source>
</reference>
<dbReference type="EMBL" id="FUYH01000006">
    <property type="protein sequence ID" value="SKA85318.1"/>
    <property type="molecule type" value="Genomic_DNA"/>
</dbReference>
<dbReference type="AlphaFoldDB" id="A0A1T4X892"/>
<dbReference type="STRING" id="1147123.SAMN05443428_106148"/>